<dbReference type="InterPro" id="IPR029058">
    <property type="entry name" value="AB_hydrolase_fold"/>
</dbReference>
<dbReference type="PANTHER" id="PTHR43689:SF14">
    <property type="entry name" value="LYSOPHOSPHOLIPASE BODYGUARD 4-RELATED"/>
    <property type="match status" value="1"/>
</dbReference>
<gene>
    <name evidence="3" type="ORF">QN277_013489</name>
</gene>
<proteinExistence type="predicted"/>
<evidence type="ECO:0000256" key="1">
    <source>
        <dbReference type="SAM" id="Phobius"/>
    </source>
</evidence>
<dbReference type="Pfam" id="PF00561">
    <property type="entry name" value="Abhydrolase_1"/>
    <property type="match status" value="1"/>
</dbReference>
<protein>
    <recommendedName>
        <fullName evidence="2">AB hydrolase-1 domain-containing protein</fullName>
    </recommendedName>
</protein>
<keyword evidence="1" id="KW-0472">Membrane</keyword>
<keyword evidence="4" id="KW-1185">Reference proteome</keyword>
<dbReference type="SUPFAM" id="SSF53474">
    <property type="entry name" value="alpha/beta-Hydrolases"/>
    <property type="match status" value="1"/>
</dbReference>
<feature type="transmembrane region" description="Helical" evidence="1">
    <location>
        <begin position="21"/>
        <end position="44"/>
    </location>
</feature>
<sequence length="430" mass="48827">MSLADFSAKWLSKFAEKLVSFITFIVFLVLDFLDTVFCVIYKYLDEYIEGEALTCCCRNRGKHQPSTKDDDEGELSDTLYRRKNLFREMGFLRNGRKSEDSQTKCRGGRWSMNRWSDCGCDSCLSWVSDGDLRLHFVVNDPSIATDENCRGMPSENVVFLHGFLCSSSFWAQTVFPKFSEQVKLNYRLIAVDLLGFGKSPKPRNCSYTLKDHVGMIEKSVVEPLNLSSFHVVAHSMGCLIALALAAKYPNCVKSITLVAPPYFPSGGDDASLNALTKLAGKKLWPPLAFGSSFMSWYEHLGRFVCLVFCRNHRIWEKIINLFTFRRDLHFLTIDLTRHTHHSAWSSMHNVICGGAKFMDKYLKILNKAGVRINVVRGDKDAIVPLECCYNLKLKAPNAEVSIIRNADHGTVIIGREKEFAHYLEDVWASC</sequence>
<dbReference type="PRINTS" id="PR00111">
    <property type="entry name" value="ABHYDROLASE"/>
</dbReference>
<dbReference type="InterPro" id="IPR000073">
    <property type="entry name" value="AB_hydrolase_1"/>
</dbReference>
<dbReference type="EMBL" id="JAWXYG010000002">
    <property type="protein sequence ID" value="KAK4282069.1"/>
    <property type="molecule type" value="Genomic_DNA"/>
</dbReference>
<organism evidence="3 4">
    <name type="scientific">Acacia crassicarpa</name>
    <name type="common">northern wattle</name>
    <dbReference type="NCBI Taxonomy" id="499986"/>
    <lineage>
        <taxon>Eukaryota</taxon>
        <taxon>Viridiplantae</taxon>
        <taxon>Streptophyta</taxon>
        <taxon>Embryophyta</taxon>
        <taxon>Tracheophyta</taxon>
        <taxon>Spermatophyta</taxon>
        <taxon>Magnoliopsida</taxon>
        <taxon>eudicotyledons</taxon>
        <taxon>Gunneridae</taxon>
        <taxon>Pentapetalae</taxon>
        <taxon>rosids</taxon>
        <taxon>fabids</taxon>
        <taxon>Fabales</taxon>
        <taxon>Fabaceae</taxon>
        <taxon>Caesalpinioideae</taxon>
        <taxon>mimosoid clade</taxon>
        <taxon>Acacieae</taxon>
        <taxon>Acacia</taxon>
    </lineage>
</organism>
<feature type="domain" description="AB hydrolase-1" evidence="2">
    <location>
        <begin position="157"/>
        <end position="268"/>
    </location>
</feature>
<name>A0AAE1N2W9_9FABA</name>
<reference evidence="3" key="1">
    <citation type="submission" date="2023-10" db="EMBL/GenBank/DDBJ databases">
        <title>Chromosome-level genome of the transformable northern wattle, Acacia crassicarpa.</title>
        <authorList>
            <person name="Massaro I."/>
            <person name="Sinha N.R."/>
            <person name="Poethig S."/>
            <person name="Leichty A.R."/>
        </authorList>
    </citation>
    <scope>NUCLEOTIDE SEQUENCE</scope>
    <source>
        <strain evidence="3">Acra3RX</strain>
        <tissue evidence="3">Leaf</tissue>
    </source>
</reference>
<evidence type="ECO:0000313" key="4">
    <source>
        <dbReference type="Proteomes" id="UP001293593"/>
    </source>
</evidence>
<dbReference type="Proteomes" id="UP001293593">
    <property type="component" value="Unassembled WGS sequence"/>
</dbReference>
<comment type="caution">
    <text evidence="3">The sequence shown here is derived from an EMBL/GenBank/DDBJ whole genome shotgun (WGS) entry which is preliminary data.</text>
</comment>
<dbReference type="AlphaFoldDB" id="A0AAE1N2W9"/>
<dbReference type="PANTHER" id="PTHR43689">
    <property type="entry name" value="HYDROLASE"/>
    <property type="match status" value="1"/>
</dbReference>
<keyword evidence="1" id="KW-1133">Transmembrane helix</keyword>
<dbReference type="Gene3D" id="3.40.50.1820">
    <property type="entry name" value="alpha/beta hydrolase"/>
    <property type="match status" value="1"/>
</dbReference>
<evidence type="ECO:0000313" key="3">
    <source>
        <dbReference type="EMBL" id="KAK4282069.1"/>
    </source>
</evidence>
<keyword evidence="1" id="KW-0812">Transmembrane</keyword>
<accession>A0AAE1N2W9</accession>
<evidence type="ECO:0000259" key="2">
    <source>
        <dbReference type="Pfam" id="PF00561"/>
    </source>
</evidence>